<accession>A0ABR4FSR2</accession>
<protein>
    <submittedName>
        <fullName evidence="2">Uncharacterized protein</fullName>
    </submittedName>
</protein>
<organism evidence="2 3">
    <name type="scientific">Aspergillus keveii</name>
    <dbReference type="NCBI Taxonomy" id="714993"/>
    <lineage>
        <taxon>Eukaryota</taxon>
        <taxon>Fungi</taxon>
        <taxon>Dikarya</taxon>
        <taxon>Ascomycota</taxon>
        <taxon>Pezizomycotina</taxon>
        <taxon>Eurotiomycetes</taxon>
        <taxon>Eurotiomycetidae</taxon>
        <taxon>Eurotiales</taxon>
        <taxon>Aspergillaceae</taxon>
        <taxon>Aspergillus</taxon>
        <taxon>Aspergillus subgen. Nidulantes</taxon>
    </lineage>
</organism>
<evidence type="ECO:0000313" key="3">
    <source>
        <dbReference type="Proteomes" id="UP001610563"/>
    </source>
</evidence>
<gene>
    <name evidence="2" type="ORF">BJX66DRAFT_313119</name>
</gene>
<evidence type="ECO:0000256" key="1">
    <source>
        <dbReference type="SAM" id="MobiDB-lite"/>
    </source>
</evidence>
<dbReference type="EMBL" id="JBFTWV010000122">
    <property type="protein sequence ID" value="KAL2786272.1"/>
    <property type="molecule type" value="Genomic_DNA"/>
</dbReference>
<reference evidence="2 3" key="1">
    <citation type="submission" date="2024-07" db="EMBL/GenBank/DDBJ databases">
        <title>Section-level genome sequencing and comparative genomics of Aspergillus sections Usti and Cavernicolus.</title>
        <authorList>
            <consortium name="Lawrence Berkeley National Laboratory"/>
            <person name="Nybo J.L."/>
            <person name="Vesth T.C."/>
            <person name="Theobald S."/>
            <person name="Frisvad J.C."/>
            <person name="Larsen T.O."/>
            <person name="Kjaerboelling I."/>
            <person name="Rothschild-Mancinelli K."/>
            <person name="Lyhne E.K."/>
            <person name="Kogle M.E."/>
            <person name="Barry K."/>
            <person name="Clum A."/>
            <person name="Na H."/>
            <person name="Ledsgaard L."/>
            <person name="Lin J."/>
            <person name="Lipzen A."/>
            <person name="Kuo A."/>
            <person name="Riley R."/>
            <person name="Mondo S."/>
            <person name="Labutti K."/>
            <person name="Haridas S."/>
            <person name="Pangalinan J."/>
            <person name="Salamov A.A."/>
            <person name="Simmons B.A."/>
            <person name="Magnuson J.K."/>
            <person name="Chen J."/>
            <person name="Drula E."/>
            <person name="Henrissat B."/>
            <person name="Wiebenga A."/>
            <person name="Lubbers R.J."/>
            <person name="Gomes A.C."/>
            <person name="Makela M.R."/>
            <person name="Stajich J."/>
            <person name="Grigoriev I.V."/>
            <person name="Mortensen U.H."/>
            <person name="De Vries R.P."/>
            <person name="Baker S.E."/>
            <person name="Andersen M.R."/>
        </authorList>
    </citation>
    <scope>NUCLEOTIDE SEQUENCE [LARGE SCALE GENOMIC DNA]</scope>
    <source>
        <strain evidence="2 3">CBS 209.92</strain>
    </source>
</reference>
<proteinExistence type="predicted"/>
<dbReference type="Proteomes" id="UP001610563">
    <property type="component" value="Unassembled WGS sequence"/>
</dbReference>
<feature type="compositionally biased region" description="Pro residues" evidence="1">
    <location>
        <begin position="8"/>
        <end position="23"/>
    </location>
</feature>
<evidence type="ECO:0000313" key="2">
    <source>
        <dbReference type="EMBL" id="KAL2786272.1"/>
    </source>
</evidence>
<name>A0ABR4FSR2_9EURO</name>
<keyword evidence="3" id="KW-1185">Reference proteome</keyword>
<feature type="region of interest" description="Disordered" evidence="1">
    <location>
        <begin position="1"/>
        <end position="48"/>
    </location>
</feature>
<sequence length="75" mass="7175">MLGAEFPAAPPPKPGKPPKPPRPGKPEKGLAAPKPDPPAGASPPVKFGKLGCVEDAAVVAPLGKVGGGAAAPATP</sequence>
<comment type="caution">
    <text evidence="2">The sequence shown here is derived from an EMBL/GenBank/DDBJ whole genome shotgun (WGS) entry which is preliminary data.</text>
</comment>